<accession>A0A087TUQ2</accession>
<dbReference type="EMBL" id="KK116811">
    <property type="protein sequence ID" value="KFM68841.1"/>
    <property type="molecule type" value="Genomic_DNA"/>
</dbReference>
<reference evidence="2 3" key="1">
    <citation type="submission" date="2013-11" db="EMBL/GenBank/DDBJ databases">
        <title>Genome sequencing of Stegodyphus mimosarum.</title>
        <authorList>
            <person name="Bechsgaard J."/>
        </authorList>
    </citation>
    <scope>NUCLEOTIDE SEQUENCE [LARGE SCALE GENOMIC DNA]</scope>
</reference>
<keyword evidence="3" id="KW-1185">Reference proteome</keyword>
<evidence type="ECO:0000313" key="3">
    <source>
        <dbReference type="Proteomes" id="UP000054359"/>
    </source>
</evidence>
<proteinExistence type="predicted"/>
<feature type="region of interest" description="Disordered" evidence="1">
    <location>
        <begin position="29"/>
        <end position="48"/>
    </location>
</feature>
<gene>
    <name evidence="2" type="ORF">X975_07151</name>
</gene>
<feature type="non-terminal residue" evidence="2">
    <location>
        <position position="101"/>
    </location>
</feature>
<dbReference type="OrthoDB" id="8517835at2759"/>
<evidence type="ECO:0000313" key="2">
    <source>
        <dbReference type="EMBL" id="KFM68841.1"/>
    </source>
</evidence>
<organism evidence="2 3">
    <name type="scientific">Stegodyphus mimosarum</name>
    <name type="common">African social velvet spider</name>
    <dbReference type="NCBI Taxonomy" id="407821"/>
    <lineage>
        <taxon>Eukaryota</taxon>
        <taxon>Metazoa</taxon>
        <taxon>Ecdysozoa</taxon>
        <taxon>Arthropoda</taxon>
        <taxon>Chelicerata</taxon>
        <taxon>Arachnida</taxon>
        <taxon>Araneae</taxon>
        <taxon>Araneomorphae</taxon>
        <taxon>Entelegynae</taxon>
        <taxon>Eresoidea</taxon>
        <taxon>Eresidae</taxon>
        <taxon>Stegodyphus</taxon>
    </lineage>
</organism>
<dbReference type="AlphaFoldDB" id="A0A087TUQ2"/>
<evidence type="ECO:0000256" key="1">
    <source>
        <dbReference type="SAM" id="MobiDB-lite"/>
    </source>
</evidence>
<sequence>MNRYKKEKDFLRFIETNFQFDAQVSLLSPLPPPGSKTHITDKPKLGKKRKKLSEGASTQWFEKAGIISYLNEKDLNGTNRVAFTNLASKEECQQLMDLALV</sequence>
<dbReference type="Proteomes" id="UP000054359">
    <property type="component" value="Unassembled WGS sequence"/>
</dbReference>
<protein>
    <submittedName>
        <fullName evidence="2">Uncharacterized protein</fullName>
    </submittedName>
</protein>
<name>A0A087TUQ2_STEMI</name>